<proteinExistence type="predicted"/>
<evidence type="ECO:0000313" key="3">
    <source>
        <dbReference type="Proteomes" id="UP000287651"/>
    </source>
</evidence>
<sequence>MNLSRAITRVLSSHCCRSNKWLSLRDSPFAAVQLASLSADYVAPAKRTYRRTAKPNPESDPTRPVAMSPTFASSEEESLKLRRPSEIPFQPKVANQVHLIGTVGVPVQLQVLPNGTYAAVSVLGCEKSKGFPQFWYALLFNGSGTKQEDGQWCLYWSTISDLGSRLPQQGDCHRIPVIFQGDLAQVAGSHLKENDVIYVTGQLSGDAPPHAIEDSRVNIQV</sequence>
<organism evidence="2 3">
    <name type="scientific">Ensete ventricosum</name>
    <name type="common">Abyssinian banana</name>
    <name type="synonym">Musa ensete</name>
    <dbReference type="NCBI Taxonomy" id="4639"/>
    <lineage>
        <taxon>Eukaryota</taxon>
        <taxon>Viridiplantae</taxon>
        <taxon>Streptophyta</taxon>
        <taxon>Embryophyta</taxon>
        <taxon>Tracheophyta</taxon>
        <taxon>Spermatophyta</taxon>
        <taxon>Magnoliopsida</taxon>
        <taxon>Liliopsida</taxon>
        <taxon>Zingiberales</taxon>
        <taxon>Musaceae</taxon>
        <taxon>Ensete</taxon>
    </lineage>
</organism>
<dbReference type="Proteomes" id="UP000287651">
    <property type="component" value="Unassembled WGS sequence"/>
</dbReference>
<gene>
    <name evidence="2" type="ORF">B296_00021385</name>
</gene>
<evidence type="ECO:0000256" key="1">
    <source>
        <dbReference type="SAM" id="MobiDB-lite"/>
    </source>
</evidence>
<feature type="region of interest" description="Disordered" evidence="1">
    <location>
        <begin position="48"/>
        <end position="71"/>
    </location>
</feature>
<protein>
    <submittedName>
        <fullName evidence="2">Uncharacterized protein</fullName>
    </submittedName>
</protein>
<dbReference type="InterPro" id="IPR011344">
    <property type="entry name" value="ssDNA-bd"/>
</dbReference>
<dbReference type="PANTHER" id="PTHR10302">
    <property type="entry name" value="SINGLE-STRANDED DNA-BINDING PROTEIN"/>
    <property type="match status" value="1"/>
</dbReference>
<evidence type="ECO:0000313" key="2">
    <source>
        <dbReference type="EMBL" id="RRT81726.1"/>
    </source>
</evidence>
<dbReference type="GO" id="GO:0006264">
    <property type="term" value="P:mitochondrial DNA replication"/>
    <property type="evidence" value="ECO:0007669"/>
    <property type="project" value="TreeGrafter"/>
</dbReference>
<comment type="caution">
    <text evidence="2">The sequence shown here is derived from an EMBL/GenBank/DDBJ whole genome shotgun (WGS) entry which is preliminary data.</text>
</comment>
<accession>A0A427B088</accession>
<dbReference type="GO" id="GO:0003697">
    <property type="term" value="F:single-stranded DNA binding"/>
    <property type="evidence" value="ECO:0007669"/>
    <property type="project" value="InterPro"/>
</dbReference>
<reference evidence="2 3" key="1">
    <citation type="journal article" date="2014" name="Agronomy (Basel)">
        <title>A Draft Genome Sequence for Ensete ventricosum, the Drought-Tolerant Tree Against Hunger.</title>
        <authorList>
            <person name="Harrison J."/>
            <person name="Moore K.A."/>
            <person name="Paszkiewicz K."/>
            <person name="Jones T."/>
            <person name="Grant M."/>
            <person name="Ambacheew D."/>
            <person name="Muzemil S."/>
            <person name="Studholme D.J."/>
        </authorList>
    </citation>
    <scope>NUCLEOTIDE SEQUENCE [LARGE SCALE GENOMIC DNA]</scope>
</reference>
<dbReference type="AlphaFoldDB" id="A0A427B088"/>
<dbReference type="PANTHER" id="PTHR10302:SF23">
    <property type="entry name" value="PROTEIN OSB4, CHLOROPLASTIC"/>
    <property type="match status" value="1"/>
</dbReference>
<dbReference type="EMBL" id="AMZH03000841">
    <property type="protein sequence ID" value="RRT81726.1"/>
    <property type="molecule type" value="Genomic_DNA"/>
</dbReference>
<dbReference type="GO" id="GO:0042645">
    <property type="term" value="C:mitochondrial nucleoid"/>
    <property type="evidence" value="ECO:0007669"/>
    <property type="project" value="TreeGrafter"/>
</dbReference>
<name>A0A427B088_ENSVE</name>